<protein>
    <submittedName>
        <fullName evidence="1">Uncharacterized protein</fullName>
    </submittedName>
</protein>
<dbReference type="Proteomes" id="UP001056120">
    <property type="component" value="Linkage Group LG01"/>
</dbReference>
<proteinExistence type="predicted"/>
<keyword evidence="2" id="KW-1185">Reference proteome</keyword>
<gene>
    <name evidence="1" type="ORF">L1987_02334</name>
</gene>
<evidence type="ECO:0000313" key="1">
    <source>
        <dbReference type="EMBL" id="KAI3828237.1"/>
    </source>
</evidence>
<dbReference type="EMBL" id="CM042018">
    <property type="protein sequence ID" value="KAI3828237.1"/>
    <property type="molecule type" value="Genomic_DNA"/>
</dbReference>
<organism evidence="1 2">
    <name type="scientific">Smallanthus sonchifolius</name>
    <dbReference type="NCBI Taxonomy" id="185202"/>
    <lineage>
        <taxon>Eukaryota</taxon>
        <taxon>Viridiplantae</taxon>
        <taxon>Streptophyta</taxon>
        <taxon>Embryophyta</taxon>
        <taxon>Tracheophyta</taxon>
        <taxon>Spermatophyta</taxon>
        <taxon>Magnoliopsida</taxon>
        <taxon>eudicotyledons</taxon>
        <taxon>Gunneridae</taxon>
        <taxon>Pentapetalae</taxon>
        <taxon>asterids</taxon>
        <taxon>campanulids</taxon>
        <taxon>Asterales</taxon>
        <taxon>Asteraceae</taxon>
        <taxon>Asteroideae</taxon>
        <taxon>Heliantheae alliance</taxon>
        <taxon>Millerieae</taxon>
        <taxon>Smallanthus</taxon>
    </lineage>
</organism>
<sequence>MEDMHLFSTRDGAEYSAISPKIVSGLCDWEEEAIDFGPCDQFETAQERDKQRLYDYPDQGNYKDHVGSNESEEGSDGRGMFVLAYENDIFIPLET</sequence>
<accession>A0ACB9K7K4</accession>
<reference evidence="2" key="1">
    <citation type="journal article" date="2022" name="Mol. Ecol. Resour.">
        <title>The genomes of chicory, endive, great burdock and yacon provide insights into Asteraceae palaeo-polyploidization history and plant inulin production.</title>
        <authorList>
            <person name="Fan W."/>
            <person name="Wang S."/>
            <person name="Wang H."/>
            <person name="Wang A."/>
            <person name="Jiang F."/>
            <person name="Liu H."/>
            <person name="Zhao H."/>
            <person name="Xu D."/>
            <person name="Zhang Y."/>
        </authorList>
    </citation>
    <scope>NUCLEOTIDE SEQUENCE [LARGE SCALE GENOMIC DNA]</scope>
    <source>
        <strain evidence="2">cv. Yunnan</strain>
    </source>
</reference>
<reference evidence="1 2" key="2">
    <citation type="journal article" date="2022" name="Mol. Ecol. Resour.">
        <title>The genomes of chicory, endive, great burdock and yacon provide insights into Asteraceae paleo-polyploidization history and plant inulin production.</title>
        <authorList>
            <person name="Fan W."/>
            <person name="Wang S."/>
            <person name="Wang H."/>
            <person name="Wang A."/>
            <person name="Jiang F."/>
            <person name="Liu H."/>
            <person name="Zhao H."/>
            <person name="Xu D."/>
            <person name="Zhang Y."/>
        </authorList>
    </citation>
    <scope>NUCLEOTIDE SEQUENCE [LARGE SCALE GENOMIC DNA]</scope>
    <source>
        <strain evidence="2">cv. Yunnan</strain>
        <tissue evidence="1">Leaves</tissue>
    </source>
</reference>
<comment type="caution">
    <text evidence="1">The sequence shown here is derived from an EMBL/GenBank/DDBJ whole genome shotgun (WGS) entry which is preliminary data.</text>
</comment>
<evidence type="ECO:0000313" key="2">
    <source>
        <dbReference type="Proteomes" id="UP001056120"/>
    </source>
</evidence>
<name>A0ACB9K7K4_9ASTR</name>